<evidence type="ECO:0000259" key="5">
    <source>
        <dbReference type="PROSITE" id="PS01124"/>
    </source>
</evidence>
<comment type="subcellular location">
    <subcellularLocation>
        <location evidence="1">Nucleus</location>
    </subcellularLocation>
</comment>
<dbReference type="AlphaFoldDB" id="A0AAJ0BGL5"/>
<sequence length="372" mass="41076">MASPEEPAPVVFRPAKRRKDYRHRSERDDEAAADGASTAAAAAAIEAPATIAAPGVTSPGNDDADEESGLSVAQALQRARNARKHRFGGVTFRAGPSHAGDDDHATEENPEQRLVVRDGADSMVPVGGITTRFAPQTGLVGELVNKHMEEYVESELAKRQRLRAGALSQNQNTGQDGSARHDPGTEASQAVPGKSVESQRVMQGKLLEVDLGDEARARAAEMTERAKRRLQGLAAEEEIPEKRPKKVRLGPDGKPWRSRNRRGSDDLKRDELVEKLMSENRLEVYDLESNQAAPEVGFENEEQFAEEFRREFMENMSQNRRRRAVKPTGPVKPGAKKEDEILKGPKLGGSRNARAAMRNILLKEQEEKKKRR</sequence>
<name>A0AAJ0BGL5_9PEZI</name>
<dbReference type="Pfam" id="PF07052">
    <property type="entry name" value="Hep_59"/>
    <property type="match status" value="1"/>
</dbReference>
<feature type="domain" description="HTH araC/xylS-type" evidence="5">
    <location>
        <begin position="269"/>
        <end position="322"/>
    </location>
</feature>
<feature type="compositionally biased region" description="Polar residues" evidence="4">
    <location>
        <begin position="167"/>
        <end position="176"/>
    </location>
</feature>
<feature type="region of interest" description="Disordered" evidence="4">
    <location>
        <begin position="162"/>
        <end position="201"/>
    </location>
</feature>
<dbReference type="EMBL" id="MU839830">
    <property type="protein sequence ID" value="KAK1757622.1"/>
    <property type="molecule type" value="Genomic_DNA"/>
</dbReference>
<keyword evidence="3" id="KW-0539">Nucleus</keyword>
<gene>
    <name evidence="6" type="ORF">QBC47DRAFT_340582</name>
</gene>
<dbReference type="Proteomes" id="UP001239445">
    <property type="component" value="Unassembled WGS sequence"/>
</dbReference>
<dbReference type="InterPro" id="IPR018060">
    <property type="entry name" value="HTH_AraC"/>
</dbReference>
<comment type="similarity">
    <text evidence="2">Belongs to the TLS1 family.</text>
</comment>
<dbReference type="GO" id="GO:0005681">
    <property type="term" value="C:spliceosomal complex"/>
    <property type="evidence" value="ECO:0007669"/>
    <property type="project" value="TreeGrafter"/>
</dbReference>
<evidence type="ECO:0000256" key="1">
    <source>
        <dbReference type="ARBA" id="ARBA00004123"/>
    </source>
</evidence>
<evidence type="ECO:0000313" key="6">
    <source>
        <dbReference type="EMBL" id="KAK1757622.1"/>
    </source>
</evidence>
<evidence type="ECO:0000313" key="7">
    <source>
        <dbReference type="Proteomes" id="UP001239445"/>
    </source>
</evidence>
<dbReference type="GO" id="GO:0003700">
    <property type="term" value="F:DNA-binding transcription factor activity"/>
    <property type="evidence" value="ECO:0007669"/>
    <property type="project" value="InterPro"/>
</dbReference>
<keyword evidence="7" id="KW-1185">Reference proteome</keyword>
<dbReference type="PANTHER" id="PTHR13486">
    <property type="entry name" value="TELOMERE LENGTH AND SILENCING PROTEIN 1 TLS1 FAMILY MEMBER"/>
    <property type="match status" value="1"/>
</dbReference>
<organism evidence="6 7">
    <name type="scientific">Echria macrotheca</name>
    <dbReference type="NCBI Taxonomy" id="438768"/>
    <lineage>
        <taxon>Eukaryota</taxon>
        <taxon>Fungi</taxon>
        <taxon>Dikarya</taxon>
        <taxon>Ascomycota</taxon>
        <taxon>Pezizomycotina</taxon>
        <taxon>Sordariomycetes</taxon>
        <taxon>Sordariomycetidae</taxon>
        <taxon>Sordariales</taxon>
        <taxon>Schizotheciaceae</taxon>
        <taxon>Echria</taxon>
    </lineage>
</organism>
<protein>
    <submittedName>
        <fullName evidence="6">Hepatocellular carcinoma-associated antigen 59-domain-containing protein</fullName>
    </submittedName>
</protein>
<accession>A0AAJ0BGL5</accession>
<comment type="caution">
    <text evidence="6">The sequence shown here is derived from an EMBL/GenBank/DDBJ whole genome shotgun (WGS) entry which is preliminary data.</text>
</comment>
<proteinExistence type="inferred from homology"/>
<feature type="compositionally biased region" description="Basic and acidic residues" evidence="4">
    <location>
        <begin position="99"/>
        <end position="112"/>
    </location>
</feature>
<reference evidence="6" key="1">
    <citation type="submission" date="2023-06" db="EMBL/GenBank/DDBJ databases">
        <title>Genome-scale phylogeny and comparative genomics of the fungal order Sordariales.</title>
        <authorList>
            <consortium name="Lawrence Berkeley National Laboratory"/>
            <person name="Hensen N."/>
            <person name="Bonometti L."/>
            <person name="Westerberg I."/>
            <person name="Brannstrom I.O."/>
            <person name="Guillou S."/>
            <person name="Cros-Aarteil S."/>
            <person name="Calhoun S."/>
            <person name="Haridas S."/>
            <person name="Kuo A."/>
            <person name="Mondo S."/>
            <person name="Pangilinan J."/>
            <person name="Riley R."/>
            <person name="Labutti K."/>
            <person name="Andreopoulos B."/>
            <person name="Lipzen A."/>
            <person name="Chen C."/>
            <person name="Yanf M."/>
            <person name="Daum C."/>
            <person name="Ng V."/>
            <person name="Clum A."/>
            <person name="Steindorff A."/>
            <person name="Ohm R."/>
            <person name="Martin F."/>
            <person name="Silar P."/>
            <person name="Natvig D."/>
            <person name="Lalanne C."/>
            <person name="Gautier V."/>
            <person name="Ament-Velasquez S.L."/>
            <person name="Kruys A."/>
            <person name="Hutchinson M.I."/>
            <person name="Powell A.J."/>
            <person name="Barry K."/>
            <person name="Miller A.N."/>
            <person name="Grigoriev I.V."/>
            <person name="Debuchy R."/>
            <person name="Gladieux P."/>
            <person name="Thoren M.H."/>
            <person name="Johannesson H."/>
        </authorList>
    </citation>
    <scope>NUCLEOTIDE SEQUENCE</scope>
    <source>
        <strain evidence="6">PSN4</strain>
    </source>
</reference>
<dbReference type="InterPro" id="IPR010756">
    <property type="entry name" value="Tls1-like"/>
</dbReference>
<dbReference type="PROSITE" id="PS01124">
    <property type="entry name" value="HTH_ARAC_FAMILY_2"/>
    <property type="match status" value="1"/>
</dbReference>
<evidence type="ECO:0000256" key="3">
    <source>
        <dbReference type="ARBA" id="ARBA00023242"/>
    </source>
</evidence>
<feature type="compositionally biased region" description="Basic and acidic residues" evidence="4">
    <location>
        <begin position="361"/>
        <end position="372"/>
    </location>
</feature>
<feature type="compositionally biased region" description="Low complexity" evidence="4">
    <location>
        <begin position="33"/>
        <end position="55"/>
    </location>
</feature>
<dbReference type="GO" id="GO:0043565">
    <property type="term" value="F:sequence-specific DNA binding"/>
    <property type="evidence" value="ECO:0007669"/>
    <property type="project" value="InterPro"/>
</dbReference>
<feature type="compositionally biased region" description="Basic residues" evidence="4">
    <location>
        <begin position="14"/>
        <end position="24"/>
    </location>
</feature>
<feature type="region of interest" description="Disordered" evidence="4">
    <location>
        <begin position="231"/>
        <end position="269"/>
    </location>
</feature>
<feature type="region of interest" description="Disordered" evidence="4">
    <location>
        <begin position="316"/>
        <end position="372"/>
    </location>
</feature>
<dbReference type="PANTHER" id="PTHR13486:SF2">
    <property type="entry name" value="SPLICING FACTOR C9ORF78"/>
    <property type="match status" value="1"/>
</dbReference>
<evidence type="ECO:0000256" key="4">
    <source>
        <dbReference type="SAM" id="MobiDB-lite"/>
    </source>
</evidence>
<evidence type="ECO:0000256" key="2">
    <source>
        <dbReference type="ARBA" id="ARBA00007643"/>
    </source>
</evidence>
<dbReference type="GO" id="GO:0000398">
    <property type="term" value="P:mRNA splicing, via spliceosome"/>
    <property type="evidence" value="ECO:0007669"/>
    <property type="project" value="TreeGrafter"/>
</dbReference>
<feature type="region of interest" description="Disordered" evidence="4">
    <location>
        <begin position="1"/>
        <end position="112"/>
    </location>
</feature>